<organism evidence="1 2">
    <name type="scientific">Sphingobacterium zeae</name>
    <dbReference type="NCBI Taxonomy" id="1776859"/>
    <lineage>
        <taxon>Bacteria</taxon>
        <taxon>Pseudomonadati</taxon>
        <taxon>Bacteroidota</taxon>
        <taxon>Sphingobacteriia</taxon>
        <taxon>Sphingobacteriales</taxon>
        <taxon>Sphingobacteriaceae</taxon>
        <taxon>Sphingobacterium</taxon>
    </lineage>
</organism>
<evidence type="ECO:0000313" key="2">
    <source>
        <dbReference type="Proteomes" id="UP001244640"/>
    </source>
</evidence>
<gene>
    <name evidence="1" type="ORF">QE382_003500</name>
</gene>
<dbReference type="Proteomes" id="UP001244640">
    <property type="component" value="Unassembled WGS sequence"/>
</dbReference>
<proteinExistence type="predicted"/>
<accession>A0ABU0U9H9</accession>
<dbReference type="RefSeq" id="WP_307186986.1">
    <property type="nucleotide sequence ID" value="NZ_JAUTBA010000001.1"/>
</dbReference>
<dbReference type="EMBL" id="JAUTBA010000001">
    <property type="protein sequence ID" value="MDQ1151516.1"/>
    <property type="molecule type" value="Genomic_DNA"/>
</dbReference>
<keyword evidence="2" id="KW-1185">Reference proteome</keyword>
<comment type="caution">
    <text evidence="1">The sequence shown here is derived from an EMBL/GenBank/DDBJ whole genome shotgun (WGS) entry which is preliminary data.</text>
</comment>
<sequence length="106" mass="11983">MKLNEARDLSSYIKGLKCKAAQLRPTKTAEVFHGAKVAYMAQIADGYGVLLIKYIDEQKKGARKSLRREMTDKKARLAALADECFAHQLLFLRQAGIKVEKEQEIN</sequence>
<evidence type="ECO:0000313" key="1">
    <source>
        <dbReference type="EMBL" id="MDQ1151516.1"/>
    </source>
</evidence>
<name>A0ABU0U9H9_9SPHI</name>
<protein>
    <submittedName>
        <fullName evidence="1">Uncharacterized protein</fullName>
    </submittedName>
</protein>
<reference evidence="1 2" key="1">
    <citation type="submission" date="2023-07" db="EMBL/GenBank/DDBJ databases">
        <title>Functional and genomic diversity of the sorghum phyllosphere microbiome.</title>
        <authorList>
            <person name="Shade A."/>
        </authorList>
    </citation>
    <scope>NUCLEOTIDE SEQUENCE [LARGE SCALE GENOMIC DNA]</scope>
    <source>
        <strain evidence="1 2">SORGH_AS_0892</strain>
    </source>
</reference>